<sequence length="351" mass="40269">MINDRDLQAYILGLKGDLDEISLYFYMKLLAKSLKVEDIFTNYVKKDIEIDYSKDSSIPSIDECLYYIFDDKKKPTNKQFARKPPVNNLLNYLNKTKEIDKNEGLIKINDNNDNITLVGISSINNDDNSIEQSNNNKDIYKRNNNDSKDKDNIKKIKIDEKVSRSNCLSEITPQMEENLAKTKIIESTNKNDSESIKEEKSILIKNEEINNNKEFDKVSKQLNNDSILSNYKDDLNFKKESNKEIKSVRQSNLFESSLRSNTDTDNVTKEKQPSLEETIPMVVLSKKNPFDNDSSNNLNKNDSSKILLPSEIFKNSIKNESSSSEGEFVFDLGSTIESNHDDGPSDFNFII</sequence>
<keyword evidence="3" id="KW-1185">Reference proteome</keyword>
<evidence type="ECO:0000313" key="2">
    <source>
        <dbReference type="EMBL" id="ORD95509.1"/>
    </source>
</evidence>
<feature type="region of interest" description="Disordered" evidence="1">
    <location>
        <begin position="256"/>
        <end position="280"/>
    </location>
</feature>
<feature type="region of interest" description="Disordered" evidence="1">
    <location>
        <begin position="126"/>
        <end position="150"/>
    </location>
</feature>
<dbReference type="VEuPathDB" id="MicrosporidiaDB:HERIO_2443"/>
<dbReference type="EMBL" id="LVKB01000281">
    <property type="protein sequence ID" value="ORD95509.1"/>
    <property type="molecule type" value="Genomic_DNA"/>
</dbReference>
<proteinExistence type="predicted"/>
<dbReference type="VEuPathDB" id="MicrosporidiaDB:A0H76_1175"/>
<evidence type="ECO:0000313" key="3">
    <source>
        <dbReference type="Proteomes" id="UP000192356"/>
    </source>
</evidence>
<reference evidence="2 3" key="1">
    <citation type="journal article" date="2017" name="Environ. Microbiol.">
        <title>Decay of the glycolytic pathway and adaptation to intranuclear parasitism within Enterocytozoonidae microsporidia.</title>
        <authorList>
            <person name="Wiredu Boakye D."/>
            <person name="Jaroenlak P."/>
            <person name="Prachumwat A."/>
            <person name="Williams T.A."/>
            <person name="Bateman K.S."/>
            <person name="Itsathitphaisarn O."/>
            <person name="Sritunyalucksana K."/>
            <person name="Paszkiewicz K.H."/>
            <person name="Moore K.A."/>
            <person name="Stentiford G.D."/>
            <person name="Williams B.A."/>
        </authorList>
    </citation>
    <scope>NUCLEOTIDE SEQUENCE [LARGE SCALE GENOMIC DNA]</scope>
    <source>
        <strain evidence="2 3">GB1</strain>
    </source>
</reference>
<evidence type="ECO:0000256" key="1">
    <source>
        <dbReference type="SAM" id="MobiDB-lite"/>
    </source>
</evidence>
<accession>A0A1X0Q6X9</accession>
<organism evidence="2 3">
    <name type="scientific">Hepatospora eriocheir</name>
    <dbReference type="NCBI Taxonomy" id="1081669"/>
    <lineage>
        <taxon>Eukaryota</taxon>
        <taxon>Fungi</taxon>
        <taxon>Fungi incertae sedis</taxon>
        <taxon>Microsporidia</taxon>
        <taxon>Hepatosporidae</taxon>
        <taxon>Hepatospora</taxon>
    </lineage>
</organism>
<dbReference type="Proteomes" id="UP000192356">
    <property type="component" value="Unassembled WGS sequence"/>
</dbReference>
<feature type="compositionally biased region" description="Basic and acidic residues" evidence="1">
    <location>
        <begin position="138"/>
        <end position="150"/>
    </location>
</feature>
<name>A0A1X0Q6X9_9MICR</name>
<comment type="caution">
    <text evidence="2">The sequence shown here is derived from an EMBL/GenBank/DDBJ whole genome shotgun (WGS) entry which is preliminary data.</text>
</comment>
<feature type="compositionally biased region" description="Polar residues" evidence="1">
    <location>
        <begin position="256"/>
        <end position="265"/>
    </location>
</feature>
<protein>
    <submittedName>
        <fullName evidence="2">Uncharacterized protein</fullName>
    </submittedName>
</protein>
<dbReference type="AlphaFoldDB" id="A0A1X0Q6X9"/>
<gene>
    <name evidence="2" type="ORF">HERIO_2443</name>
</gene>